<gene>
    <name evidence="6" type="ORF">L497_2629</name>
</gene>
<keyword evidence="4" id="KW-0804">Transcription</keyword>
<dbReference type="RefSeq" id="WP_005016404.1">
    <property type="nucleotide sequence ID" value="NZ_JFZZ01000065.1"/>
</dbReference>
<dbReference type="InterPro" id="IPR000847">
    <property type="entry name" value="LysR_HTH_N"/>
</dbReference>
<dbReference type="Proteomes" id="UP000026682">
    <property type="component" value="Unassembled WGS sequence"/>
</dbReference>
<dbReference type="GO" id="GO:0003700">
    <property type="term" value="F:DNA-binding transcription factor activity"/>
    <property type="evidence" value="ECO:0007669"/>
    <property type="project" value="InterPro"/>
</dbReference>
<dbReference type="SUPFAM" id="SSF46785">
    <property type="entry name" value="Winged helix' DNA-binding domain"/>
    <property type="match status" value="1"/>
</dbReference>
<sequence length="303" mass="33205">MSTLSQLDIAALRLLIAIADQGSISAGATRSHLSVAAASKRISDLEARVGTALLLRHRRGVKPTPAGEIFIAHARRMATLAGAMEEDLRDYANGVEDRVRIVANSAAIVQFLPEDLHGYMQGNPRVRIELEEHTSRSAVEQLQTDRADLGLFDGGYAAANLHCHPYRADTLVCVTHPHHRLARVRGALRFEQTLEHDHVGLYRGTAILTQMERAAAQAGRSLRLRIQVTSFDAVCRMAESGIGIGIVPARVAQSYVTLRRLRQIRLSDSWAHRQLMLGWPQQREPSPGAQALIAHLLAAPALT</sequence>
<name>A0A158M5R5_9BORD</name>
<dbReference type="PANTHER" id="PTHR30419:SF2">
    <property type="entry name" value="LYSR FAMILY TRANSCRIPTIONAL REGULATOR"/>
    <property type="match status" value="1"/>
</dbReference>
<proteinExistence type="inferred from homology"/>
<dbReference type="InterPro" id="IPR005119">
    <property type="entry name" value="LysR_subst-bd"/>
</dbReference>
<dbReference type="SUPFAM" id="SSF53850">
    <property type="entry name" value="Periplasmic binding protein-like II"/>
    <property type="match status" value="1"/>
</dbReference>
<dbReference type="AlphaFoldDB" id="A0A158M5R5"/>
<evidence type="ECO:0000256" key="3">
    <source>
        <dbReference type="ARBA" id="ARBA00023125"/>
    </source>
</evidence>
<keyword evidence="2" id="KW-0805">Transcription regulation</keyword>
<dbReference type="EMBL" id="JFZZ01000065">
    <property type="protein sequence ID" value="KAK91098.1"/>
    <property type="molecule type" value="Genomic_DNA"/>
</dbReference>
<dbReference type="InterPro" id="IPR050950">
    <property type="entry name" value="HTH-type_LysR_regulators"/>
</dbReference>
<protein>
    <submittedName>
        <fullName evidence="6">LysR substrate-binding domain protein</fullName>
    </submittedName>
</protein>
<evidence type="ECO:0000256" key="2">
    <source>
        <dbReference type="ARBA" id="ARBA00023015"/>
    </source>
</evidence>
<feature type="domain" description="HTH lysR-type" evidence="5">
    <location>
        <begin position="7"/>
        <end position="64"/>
    </location>
</feature>
<comment type="caution">
    <text evidence="6">The sequence shown here is derived from an EMBL/GenBank/DDBJ whole genome shotgun (WGS) entry which is preliminary data.</text>
</comment>
<dbReference type="PROSITE" id="PS50931">
    <property type="entry name" value="HTH_LYSR"/>
    <property type="match status" value="1"/>
</dbReference>
<dbReference type="Gene3D" id="1.10.10.10">
    <property type="entry name" value="Winged helix-like DNA-binding domain superfamily/Winged helix DNA-binding domain"/>
    <property type="match status" value="1"/>
</dbReference>
<keyword evidence="3" id="KW-0238">DNA-binding</keyword>
<evidence type="ECO:0000259" key="5">
    <source>
        <dbReference type="PROSITE" id="PS50931"/>
    </source>
</evidence>
<dbReference type="InterPro" id="IPR036388">
    <property type="entry name" value="WH-like_DNA-bd_sf"/>
</dbReference>
<comment type="similarity">
    <text evidence="1">Belongs to the LysR transcriptional regulatory family.</text>
</comment>
<evidence type="ECO:0000256" key="1">
    <source>
        <dbReference type="ARBA" id="ARBA00009437"/>
    </source>
</evidence>
<dbReference type="GO" id="GO:0005829">
    <property type="term" value="C:cytosol"/>
    <property type="evidence" value="ECO:0007669"/>
    <property type="project" value="TreeGrafter"/>
</dbReference>
<dbReference type="CDD" id="cd08421">
    <property type="entry name" value="PBP2_LTTR_like_1"/>
    <property type="match status" value="1"/>
</dbReference>
<dbReference type="GeneID" id="93118652"/>
<evidence type="ECO:0000313" key="7">
    <source>
        <dbReference type="Proteomes" id="UP000026682"/>
    </source>
</evidence>
<dbReference type="GO" id="GO:0003677">
    <property type="term" value="F:DNA binding"/>
    <property type="evidence" value="ECO:0007669"/>
    <property type="project" value="UniProtKB-KW"/>
</dbReference>
<dbReference type="Gene3D" id="3.40.190.290">
    <property type="match status" value="1"/>
</dbReference>
<evidence type="ECO:0000313" key="6">
    <source>
        <dbReference type="EMBL" id="KAK91098.1"/>
    </source>
</evidence>
<dbReference type="PATRIC" id="fig|1331206.3.peg.1774"/>
<dbReference type="STRING" id="35814.BBB42_16085"/>
<accession>A0A158M5R5</accession>
<reference evidence="6 7" key="1">
    <citation type="submission" date="2014-03" db="EMBL/GenBank/DDBJ databases">
        <title>Genome sequence of Bordetella holmseii.</title>
        <authorList>
            <person name="Harvill E."/>
            <person name="Goodfield L.L."/>
            <person name="Ivanov Y."/>
            <person name="Meyer J.A."/>
            <person name="Newth C."/>
            <person name="Cassiday P."/>
            <person name="Tondella M.L."/>
            <person name="Liao P."/>
            <person name="Zimmerman J."/>
            <person name="Meert K."/>
            <person name="Wessel D."/>
            <person name="Berger J."/>
            <person name="Dean J.M."/>
            <person name="Holubkov R."/>
            <person name="Burr J."/>
            <person name="Liu T."/>
            <person name="Brinkac L.M."/>
            <person name="Sanka R."/>
            <person name="Kim M."/>
            <person name="Losada L."/>
        </authorList>
    </citation>
    <scope>NUCLEOTIDE SEQUENCE [LARGE SCALE GENOMIC DNA]</scope>
    <source>
        <strain evidence="6 7">CDC-H585-BH</strain>
    </source>
</reference>
<organism evidence="6 7">
    <name type="scientific">Bordetella holmesii CDC-H585-BH</name>
    <dbReference type="NCBI Taxonomy" id="1331206"/>
    <lineage>
        <taxon>Bacteria</taxon>
        <taxon>Pseudomonadati</taxon>
        <taxon>Pseudomonadota</taxon>
        <taxon>Betaproteobacteria</taxon>
        <taxon>Burkholderiales</taxon>
        <taxon>Alcaligenaceae</taxon>
        <taxon>Bordetella</taxon>
    </lineage>
</organism>
<dbReference type="InterPro" id="IPR036390">
    <property type="entry name" value="WH_DNA-bd_sf"/>
</dbReference>
<dbReference type="Pfam" id="PF00126">
    <property type="entry name" value="HTH_1"/>
    <property type="match status" value="1"/>
</dbReference>
<dbReference type="Pfam" id="PF03466">
    <property type="entry name" value="LysR_substrate"/>
    <property type="match status" value="1"/>
</dbReference>
<dbReference type="PANTHER" id="PTHR30419">
    <property type="entry name" value="HTH-TYPE TRANSCRIPTIONAL REGULATOR YBHD"/>
    <property type="match status" value="1"/>
</dbReference>
<evidence type="ECO:0000256" key="4">
    <source>
        <dbReference type="ARBA" id="ARBA00023163"/>
    </source>
</evidence>